<reference evidence="1 2" key="1">
    <citation type="submission" date="2023-08" db="EMBL/GenBank/DDBJ databases">
        <title>A Necator americanus chromosomal reference genome.</title>
        <authorList>
            <person name="Ilik V."/>
            <person name="Petrzelkova K.J."/>
            <person name="Pardy F."/>
            <person name="Fuh T."/>
            <person name="Niatou-Singa F.S."/>
            <person name="Gouil Q."/>
            <person name="Baker L."/>
            <person name="Ritchie M.E."/>
            <person name="Jex A.R."/>
            <person name="Gazzola D."/>
            <person name="Li H."/>
            <person name="Toshio Fujiwara R."/>
            <person name="Zhan B."/>
            <person name="Aroian R.V."/>
            <person name="Pafco B."/>
            <person name="Schwarz E.M."/>
        </authorList>
    </citation>
    <scope>NUCLEOTIDE SEQUENCE [LARGE SCALE GENOMIC DNA]</scope>
    <source>
        <strain evidence="1 2">Aroian</strain>
        <tissue evidence="1">Whole animal</tissue>
    </source>
</reference>
<protein>
    <submittedName>
        <fullName evidence="1">Uncharacterized protein</fullName>
    </submittedName>
</protein>
<name>A0ABR1CY25_NECAM</name>
<dbReference type="EMBL" id="JAVFWL010000003">
    <property type="protein sequence ID" value="KAK6742771.1"/>
    <property type="molecule type" value="Genomic_DNA"/>
</dbReference>
<comment type="caution">
    <text evidence="1">The sequence shown here is derived from an EMBL/GenBank/DDBJ whole genome shotgun (WGS) entry which is preliminary data.</text>
</comment>
<sequence>MYIPRTFYERGKRFEGRTEWKDRAAWAAFAPVTKATNQLTDQDLRAHLFDSKVLPALCYADHGRHRCHVRKLLATHRALERCILKFNQHTQHLAGLRGSDLRAMSRLSDPSEYISKANHR</sequence>
<gene>
    <name evidence="1" type="primary">Necator_chrIII.g10954</name>
    <name evidence="1" type="ORF">RB195_010189</name>
</gene>
<evidence type="ECO:0000313" key="1">
    <source>
        <dbReference type="EMBL" id="KAK6742771.1"/>
    </source>
</evidence>
<evidence type="ECO:0000313" key="2">
    <source>
        <dbReference type="Proteomes" id="UP001303046"/>
    </source>
</evidence>
<dbReference type="Proteomes" id="UP001303046">
    <property type="component" value="Unassembled WGS sequence"/>
</dbReference>
<keyword evidence="2" id="KW-1185">Reference proteome</keyword>
<accession>A0ABR1CY25</accession>
<organism evidence="1 2">
    <name type="scientific">Necator americanus</name>
    <name type="common">Human hookworm</name>
    <dbReference type="NCBI Taxonomy" id="51031"/>
    <lineage>
        <taxon>Eukaryota</taxon>
        <taxon>Metazoa</taxon>
        <taxon>Ecdysozoa</taxon>
        <taxon>Nematoda</taxon>
        <taxon>Chromadorea</taxon>
        <taxon>Rhabditida</taxon>
        <taxon>Rhabditina</taxon>
        <taxon>Rhabditomorpha</taxon>
        <taxon>Strongyloidea</taxon>
        <taxon>Ancylostomatidae</taxon>
        <taxon>Bunostominae</taxon>
        <taxon>Necator</taxon>
    </lineage>
</organism>
<proteinExistence type="predicted"/>